<sequence length="225" mass="25430">MAKIFNILIIDDHPLITEAYKAALLQVASKNSNIEFNINTANNCDSAYIKIKEAVKGIPIDIVFLDIKIPPSKDGLIISGEDLGIKVIELLPDTKIMVSTTFNDNYRINSIFKSLNPDAFLVKNDLDPKALLQAIENVINNLPYYSKSVIELMRKQTSNNIFIDDVDRKLLYELSKGTKMSELPNVIPLSVSALEKRKRVLKELFNLDKKDDRYLLKAAEEKGFI</sequence>
<organism evidence="3 4">
    <name type="scientific">Postechiella marina</name>
    <dbReference type="NCBI Taxonomy" id="943941"/>
    <lineage>
        <taxon>Bacteria</taxon>
        <taxon>Pseudomonadati</taxon>
        <taxon>Bacteroidota</taxon>
        <taxon>Flavobacteriia</taxon>
        <taxon>Flavobacteriales</taxon>
        <taxon>Flavobacteriaceae</taxon>
        <taxon>Postechiella</taxon>
    </lineage>
</organism>
<dbReference type="PROSITE" id="PS50110">
    <property type="entry name" value="RESPONSE_REGULATORY"/>
    <property type="match status" value="1"/>
</dbReference>
<keyword evidence="1" id="KW-0597">Phosphoprotein</keyword>
<dbReference type="Gene3D" id="3.40.50.2300">
    <property type="match status" value="1"/>
</dbReference>
<accession>A0ABP8C5R9</accession>
<dbReference type="RefSeq" id="WP_344787329.1">
    <property type="nucleotide sequence ID" value="NZ_BAABCA010000002.1"/>
</dbReference>
<evidence type="ECO:0000313" key="4">
    <source>
        <dbReference type="Proteomes" id="UP001501496"/>
    </source>
</evidence>
<comment type="caution">
    <text evidence="3">The sequence shown here is derived from an EMBL/GenBank/DDBJ whole genome shotgun (WGS) entry which is preliminary data.</text>
</comment>
<dbReference type="EMBL" id="BAABCA010000002">
    <property type="protein sequence ID" value="GAA4234205.1"/>
    <property type="molecule type" value="Genomic_DNA"/>
</dbReference>
<evidence type="ECO:0000313" key="3">
    <source>
        <dbReference type="EMBL" id="GAA4234205.1"/>
    </source>
</evidence>
<keyword evidence="4" id="KW-1185">Reference proteome</keyword>
<reference evidence="4" key="1">
    <citation type="journal article" date="2019" name="Int. J. Syst. Evol. Microbiol.">
        <title>The Global Catalogue of Microorganisms (GCM) 10K type strain sequencing project: providing services to taxonomists for standard genome sequencing and annotation.</title>
        <authorList>
            <consortium name="The Broad Institute Genomics Platform"/>
            <consortium name="The Broad Institute Genome Sequencing Center for Infectious Disease"/>
            <person name="Wu L."/>
            <person name="Ma J."/>
        </authorList>
    </citation>
    <scope>NUCLEOTIDE SEQUENCE [LARGE SCALE GENOMIC DNA]</scope>
    <source>
        <strain evidence="4">JCM 17630</strain>
    </source>
</reference>
<feature type="domain" description="Response regulatory" evidence="2">
    <location>
        <begin position="6"/>
        <end position="138"/>
    </location>
</feature>
<gene>
    <name evidence="3" type="ORF">GCM10022291_13110</name>
</gene>
<dbReference type="SUPFAM" id="SSF52172">
    <property type="entry name" value="CheY-like"/>
    <property type="match status" value="1"/>
</dbReference>
<protein>
    <recommendedName>
        <fullName evidence="2">Response regulatory domain-containing protein</fullName>
    </recommendedName>
</protein>
<evidence type="ECO:0000256" key="1">
    <source>
        <dbReference type="PROSITE-ProRule" id="PRU00169"/>
    </source>
</evidence>
<name>A0ABP8C5R9_9FLAO</name>
<dbReference type="Proteomes" id="UP001501496">
    <property type="component" value="Unassembled WGS sequence"/>
</dbReference>
<feature type="modified residue" description="4-aspartylphosphate" evidence="1">
    <location>
        <position position="66"/>
    </location>
</feature>
<proteinExistence type="predicted"/>
<dbReference type="InterPro" id="IPR011006">
    <property type="entry name" value="CheY-like_superfamily"/>
</dbReference>
<evidence type="ECO:0000259" key="2">
    <source>
        <dbReference type="PROSITE" id="PS50110"/>
    </source>
</evidence>
<dbReference type="InterPro" id="IPR001789">
    <property type="entry name" value="Sig_transdc_resp-reg_receiver"/>
</dbReference>